<sequence>MYDLFLNDRHESARLERRPLPPIRSIEIPLHPIATFRTVRLAERPPRPPPFHRPQAPYDFCHYLGGWFPTCQLVNQLNDGRRPPAPLPFHDPPPGRHHIATAGDGFQRERIRAVNPTSTGPDIFPSLPRTPPRYAFATFGDVSERISSRPVDPTSTAPDILRSSKPWPMLYETKRHIPDDRLSVLSFHLSRPHFRIPLPTGSVRHPDLPLQQASIPLKYHTIHPHVRRRYPLPFGQAKVDATLDLPLQQTAIPL</sequence>
<protein>
    <submittedName>
        <fullName evidence="1">Uncharacterized protein</fullName>
    </submittedName>
</protein>
<reference evidence="2" key="2">
    <citation type="submission" date="2015-01" db="EMBL/GenBank/DDBJ databases">
        <title>Evolutionary Origins and Diversification of the Mycorrhizal Mutualists.</title>
        <authorList>
            <consortium name="DOE Joint Genome Institute"/>
            <consortium name="Mycorrhizal Genomics Consortium"/>
            <person name="Kohler A."/>
            <person name="Kuo A."/>
            <person name="Nagy L.G."/>
            <person name="Floudas D."/>
            <person name="Copeland A."/>
            <person name="Barry K.W."/>
            <person name="Cichocki N."/>
            <person name="Veneault-Fourrey C."/>
            <person name="LaButti K."/>
            <person name="Lindquist E.A."/>
            <person name="Lipzen A."/>
            <person name="Lundell T."/>
            <person name="Morin E."/>
            <person name="Murat C."/>
            <person name="Riley R."/>
            <person name="Ohm R."/>
            <person name="Sun H."/>
            <person name="Tunlid A."/>
            <person name="Henrissat B."/>
            <person name="Grigoriev I.V."/>
            <person name="Hibbett D.S."/>
            <person name="Martin F."/>
        </authorList>
    </citation>
    <scope>NUCLEOTIDE SEQUENCE [LARGE SCALE GENOMIC DNA]</scope>
    <source>
        <strain evidence="2">MUT 4182</strain>
    </source>
</reference>
<dbReference type="HOGENOM" id="CLU_1094957_0_0_1"/>
<proteinExistence type="predicted"/>
<dbReference type="AlphaFoldDB" id="A0A0C3LEK4"/>
<evidence type="ECO:0000313" key="2">
    <source>
        <dbReference type="Proteomes" id="UP000054248"/>
    </source>
</evidence>
<dbReference type="Proteomes" id="UP000054248">
    <property type="component" value="Unassembled WGS sequence"/>
</dbReference>
<reference evidence="1 2" key="1">
    <citation type="submission" date="2014-04" db="EMBL/GenBank/DDBJ databases">
        <authorList>
            <consortium name="DOE Joint Genome Institute"/>
            <person name="Kuo A."/>
            <person name="Girlanda M."/>
            <person name="Perotto S."/>
            <person name="Kohler A."/>
            <person name="Nagy L.G."/>
            <person name="Floudas D."/>
            <person name="Copeland A."/>
            <person name="Barry K.W."/>
            <person name="Cichocki N."/>
            <person name="Veneault-Fourrey C."/>
            <person name="LaButti K."/>
            <person name="Lindquist E.A."/>
            <person name="Lipzen A."/>
            <person name="Lundell T."/>
            <person name="Morin E."/>
            <person name="Murat C."/>
            <person name="Sun H."/>
            <person name="Tunlid A."/>
            <person name="Henrissat B."/>
            <person name="Grigoriev I.V."/>
            <person name="Hibbett D.S."/>
            <person name="Martin F."/>
            <person name="Nordberg H.P."/>
            <person name="Cantor M.N."/>
            <person name="Hua S.X."/>
        </authorList>
    </citation>
    <scope>NUCLEOTIDE SEQUENCE [LARGE SCALE GENOMIC DNA]</scope>
    <source>
        <strain evidence="1 2">MUT 4182</strain>
    </source>
</reference>
<keyword evidence="2" id="KW-1185">Reference proteome</keyword>
<organism evidence="1 2">
    <name type="scientific">Tulasnella calospora MUT 4182</name>
    <dbReference type="NCBI Taxonomy" id="1051891"/>
    <lineage>
        <taxon>Eukaryota</taxon>
        <taxon>Fungi</taxon>
        <taxon>Dikarya</taxon>
        <taxon>Basidiomycota</taxon>
        <taxon>Agaricomycotina</taxon>
        <taxon>Agaricomycetes</taxon>
        <taxon>Cantharellales</taxon>
        <taxon>Tulasnellaceae</taxon>
        <taxon>Tulasnella</taxon>
    </lineage>
</organism>
<gene>
    <name evidence="1" type="ORF">M407DRAFT_30507</name>
</gene>
<name>A0A0C3LEK4_9AGAM</name>
<dbReference type="EMBL" id="KN823200">
    <property type="protein sequence ID" value="KIO19852.1"/>
    <property type="molecule type" value="Genomic_DNA"/>
</dbReference>
<accession>A0A0C3LEK4</accession>
<evidence type="ECO:0000313" key="1">
    <source>
        <dbReference type="EMBL" id="KIO19852.1"/>
    </source>
</evidence>